<accession>A0AAV1QT22</accession>
<name>A0AAV1QT22_9ROSI</name>
<dbReference type="GO" id="GO:0005516">
    <property type="term" value="F:calmodulin binding"/>
    <property type="evidence" value="ECO:0007669"/>
    <property type="project" value="InterPro"/>
</dbReference>
<dbReference type="InterPro" id="IPR012417">
    <property type="entry name" value="CaM-bd_dom_pln"/>
</dbReference>
<feature type="region of interest" description="Disordered" evidence="1">
    <location>
        <begin position="36"/>
        <end position="60"/>
    </location>
</feature>
<dbReference type="EMBL" id="CAWUPB010000071">
    <property type="protein sequence ID" value="CAK7323259.1"/>
    <property type="molecule type" value="Genomic_DNA"/>
</dbReference>
<evidence type="ECO:0000259" key="2">
    <source>
        <dbReference type="SMART" id="SM01054"/>
    </source>
</evidence>
<protein>
    <recommendedName>
        <fullName evidence="2">Calmodulin-binding domain-containing protein</fullName>
    </recommendedName>
</protein>
<dbReference type="AlphaFoldDB" id="A0AAV1QT22"/>
<sequence>MIGNGTDVIRGRSSMSVIPVNDSVFLIHDSDSTSLIPENDSSTIAIPENTEPRGGHERRYSTGDIAIPYTRVKILSRYLASSTGSCHDYCKYGIKHDPETKKSNPMLKRITENQGRDMKETVTLSERQRTFPSPRSKRHNSGVPVVTGRKVSSLTNKEIVPSRQLSLPLKVKSDVGEKKKVAPPTLPSSVKKVLMRPIVSVFPKRRVKGGSQLKGLNEVVKAEYDQPGCQDVPQKALHIIELDTDENRTVKLSQIGTLTAGLSAPPAKKIARRTKKGIHATLLPPSSEKKCVIHLKDGKTRISRTPISSLASSKSSHSSASCERYETDLKNTAANKLPSKTRPRKGGVICTTDKDSAARKVNFRSGKVVELQLESRTSRRLKFRGRVPSDAQIDEVDTSKNNLKNKEVCEANIVEIESEKVVLKHQDVQEKKIVQSLLNNMIEETAGKLVESRKSKVKALVGAFETVISLQDSKTSSTVGGC</sequence>
<dbReference type="Pfam" id="PF07839">
    <property type="entry name" value="CaM_binding"/>
    <property type="match status" value="1"/>
</dbReference>
<dbReference type="PANTHER" id="PTHR33349:SF26">
    <property type="entry name" value="CALMODULIN-BINDING DOMAIN-CONTAINING PROTEIN"/>
    <property type="match status" value="1"/>
</dbReference>
<reference evidence="3 4" key="1">
    <citation type="submission" date="2024-01" db="EMBL/GenBank/DDBJ databases">
        <authorList>
            <person name="Waweru B."/>
        </authorList>
    </citation>
    <scope>NUCLEOTIDE SEQUENCE [LARGE SCALE GENOMIC DNA]</scope>
</reference>
<comment type="caution">
    <text evidence="3">The sequence shown here is derived from an EMBL/GenBank/DDBJ whole genome shotgun (WGS) entry which is preliminary data.</text>
</comment>
<proteinExistence type="predicted"/>
<feature type="domain" description="Calmodulin-binding" evidence="2">
    <location>
        <begin position="357"/>
        <end position="469"/>
    </location>
</feature>
<gene>
    <name evidence="3" type="ORF">DCAF_LOCUS877</name>
</gene>
<evidence type="ECO:0000313" key="3">
    <source>
        <dbReference type="EMBL" id="CAK7323259.1"/>
    </source>
</evidence>
<dbReference type="Proteomes" id="UP001314170">
    <property type="component" value="Unassembled WGS sequence"/>
</dbReference>
<keyword evidence="4" id="KW-1185">Reference proteome</keyword>
<dbReference type="SMART" id="SM01054">
    <property type="entry name" value="CaM_binding"/>
    <property type="match status" value="1"/>
</dbReference>
<evidence type="ECO:0000313" key="4">
    <source>
        <dbReference type="Proteomes" id="UP001314170"/>
    </source>
</evidence>
<feature type="compositionally biased region" description="Basic and acidic residues" evidence="1">
    <location>
        <begin position="50"/>
        <end position="60"/>
    </location>
</feature>
<dbReference type="PANTHER" id="PTHR33349">
    <property type="entry name" value="EMB|CAB62594.1"/>
    <property type="match status" value="1"/>
</dbReference>
<evidence type="ECO:0000256" key="1">
    <source>
        <dbReference type="SAM" id="MobiDB-lite"/>
    </source>
</evidence>
<organism evidence="3 4">
    <name type="scientific">Dovyalis caffra</name>
    <dbReference type="NCBI Taxonomy" id="77055"/>
    <lineage>
        <taxon>Eukaryota</taxon>
        <taxon>Viridiplantae</taxon>
        <taxon>Streptophyta</taxon>
        <taxon>Embryophyta</taxon>
        <taxon>Tracheophyta</taxon>
        <taxon>Spermatophyta</taxon>
        <taxon>Magnoliopsida</taxon>
        <taxon>eudicotyledons</taxon>
        <taxon>Gunneridae</taxon>
        <taxon>Pentapetalae</taxon>
        <taxon>rosids</taxon>
        <taxon>fabids</taxon>
        <taxon>Malpighiales</taxon>
        <taxon>Salicaceae</taxon>
        <taxon>Flacourtieae</taxon>
        <taxon>Dovyalis</taxon>
    </lineage>
</organism>